<dbReference type="PANTHER" id="PTHR23183">
    <property type="entry name" value="NOP14"/>
    <property type="match status" value="1"/>
</dbReference>
<name>A0A4Z2DK45_SCHJA</name>
<organism evidence="7 8">
    <name type="scientific">Schistosoma japonicum</name>
    <name type="common">Blood fluke</name>
    <dbReference type="NCBI Taxonomy" id="6182"/>
    <lineage>
        <taxon>Eukaryota</taxon>
        <taxon>Metazoa</taxon>
        <taxon>Spiralia</taxon>
        <taxon>Lophotrochozoa</taxon>
        <taxon>Platyhelminthes</taxon>
        <taxon>Trematoda</taxon>
        <taxon>Digenea</taxon>
        <taxon>Strigeidida</taxon>
        <taxon>Schistosomatoidea</taxon>
        <taxon>Schistosomatidae</taxon>
        <taxon>Schistosoma</taxon>
    </lineage>
</organism>
<evidence type="ECO:0000313" key="8">
    <source>
        <dbReference type="Proteomes" id="UP000311919"/>
    </source>
</evidence>
<comment type="similarity">
    <text evidence="2">Belongs to the NOP14 family.</text>
</comment>
<accession>A0A4Z2DK45</accession>
<evidence type="ECO:0000256" key="3">
    <source>
        <dbReference type="ARBA" id="ARBA00022517"/>
    </source>
</evidence>
<dbReference type="STRING" id="6182.A0A4Z2DK45"/>
<reference evidence="7 8" key="1">
    <citation type="submission" date="2019-03" db="EMBL/GenBank/DDBJ databases">
        <title>An improved genome assembly of the fluke Schistosoma japonicum.</title>
        <authorList>
            <person name="Hu W."/>
            <person name="Luo F."/>
            <person name="Yin M."/>
            <person name="Mo X."/>
            <person name="Sun C."/>
            <person name="Wu Q."/>
            <person name="Zhu B."/>
            <person name="Xiang M."/>
            <person name="Wang J."/>
            <person name="Wang Y."/>
            <person name="Zhang T."/>
            <person name="Xu B."/>
            <person name="Zheng H."/>
            <person name="Feng Z."/>
        </authorList>
    </citation>
    <scope>NUCLEOTIDE SEQUENCE [LARGE SCALE GENOMIC DNA]</scope>
    <source>
        <strain evidence="7">HuSjv2</strain>
        <tissue evidence="7">Worms</tissue>
    </source>
</reference>
<keyword evidence="5" id="KW-0539">Nucleus</keyword>
<comment type="caution">
    <text evidence="7">The sequence shown here is derived from an EMBL/GenBank/DDBJ whole genome shotgun (WGS) entry which is preliminary data.</text>
</comment>
<protein>
    <recommendedName>
        <fullName evidence="9">Nucleolar protein 14</fullName>
    </recommendedName>
</protein>
<dbReference type="OrthoDB" id="441771at2759"/>
<evidence type="ECO:0008006" key="9">
    <source>
        <dbReference type="Google" id="ProtNLM"/>
    </source>
</evidence>
<dbReference type="Pfam" id="PF04147">
    <property type="entry name" value="Nop14"/>
    <property type="match status" value="1"/>
</dbReference>
<evidence type="ECO:0000256" key="5">
    <source>
        <dbReference type="ARBA" id="ARBA00023242"/>
    </source>
</evidence>
<evidence type="ECO:0000313" key="7">
    <source>
        <dbReference type="EMBL" id="TNN16891.1"/>
    </source>
</evidence>
<keyword evidence="4" id="KW-0698">rRNA processing</keyword>
<evidence type="ECO:0000256" key="6">
    <source>
        <dbReference type="ARBA" id="ARBA00024695"/>
    </source>
</evidence>
<dbReference type="InterPro" id="IPR007276">
    <property type="entry name" value="Nop14"/>
</dbReference>
<sequence>MTKNSAKRHVCVKKSLHRIDISHFKSLRKDLERYGKVGGLFDKRLSNRNFVQSESEVFLKRHIVEKLRQLDKVLLENIANDDPLFKAAFSNSSPTQLCTAYDVEGGIEGHIVDKVFFTNGPMTSKPVNNIRNFLLDKIAVEKLEKLKRVEENVEQRERLKIVDDEWSKTIRFLLTKVHNMKKRTKALTRQNHDGNVSRLLEELNADKKISPIDFDPTSGNSHNQFFRLQDMVSTLRPIVMANDHLVEKKTPISYLRILLRLPKEKFAAIAFISDQLRTARLRCLEDVIRYLFITQIAFEYCSESCKCLHNDTILYRNYIFCPEIVHALSRMFHLTSIGPNLQKNILVLRKSCINVEASDLPPLDVSLVNRSVSSSHNILPSLRLACVYRLIRLAAQVFLLYDNVLPKCVLTHLFRPLEMSLVNSNFLYHPAFIVDEVKSLSNAFKLNKNAPTPARLISDRRIFILNTLHSKDSDDFRKLSILPQLDPVFDERLCVNHDLNTKRILLRTVTKEKRCAMRNFRRDSQFLASHRLNIIKKSDYIREKKTKAILSSIRSLED</sequence>
<keyword evidence="3" id="KW-0690">Ribosome biogenesis</keyword>
<dbReference type="AlphaFoldDB" id="A0A4Z2DK45"/>
<dbReference type="GO" id="GO:0030692">
    <property type="term" value="C:Noc4p-Nop14p complex"/>
    <property type="evidence" value="ECO:0007669"/>
    <property type="project" value="TreeGrafter"/>
</dbReference>
<dbReference type="EMBL" id="SKCS01000102">
    <property type="protein sequence ID" value="TNN16891.1"/>
    <property type="molecule type" value="Genomic_DNA"/>
</dbReference>
<dbReference type="Proteomes" id="UP000311919">
    <property type="component" value="Unassembled WGS sequence"/>
</dbReference>
<dbReference type="EMBL" id="SKCS01000102">
    <property type="protein sequence ID" value="TNN16890.1"/>
    <property type="molecule type" value="Genomic_DNA"/>
</dbReference>
<evidence type="ECO:0000256" key="2">
    <source>
        <dbReference type="ARBA" id="ARBA00007466"/>
    </source>
</evidence>
<gene>
    <name evidence="7" type="ORF">EWB00_000095</name>
</gene>
<dbReference type="GO" id="GO:0030490">
    <property type="term" value="P:maturation of SSU-rRNA"/>
    <property type="evidence" value="ECO:0007669"/>
    <property type="project" value="TreeGrafter"/>
</dbReference>
<comment type="subcellular location">
    <subcellularLocation>
        <location evidence="1">Nucleus</location>
        <location evidence="1">Nucleolus</location>
    </subcellularLocation>
</comment>
<dbReference type="GO" id="GO:0032040">
    <property type="term" value="C:small-subunit processome"/>
    <property type="evidence" value="ECO:0007669"/>
    <property type="project" value="InterPro"/>
</dbReference>
<comment type="function">
    <text evidence="6">Involved in nucleolar processing of pre-18S ribosomal RNA. Has a role in the nuclear export of 40S pre-ribosomal subunit to the cytoplasm.</text>
</comment>
<evidence type="ECO:0000256" key="1">
    <source>
        <dbReference type="ARBA" id="ARBA00004604"/>
    </source>
</evidence>
<proteinExistence type="inferred from homology"/>
<evidence type="ECO:0000256" key="4">
    <source>
        <dbReference type="ARBA" id="ARBA00022552"/>
    </source>
</evidence>
<keyword evidence="8" id="KW-1185">Reference proteome</keyword>
<dbReference type="PANTHER" id="PTHR23183:SF0">
    <property type="entry name" value="NUCLEOLAR PROTEIN 14"/>
    <property type="match status" value="1"/>
</dbReference>